<reference evidence="14 15" key="1">
    <citation type="submission" date="2024-06" db="EMBL/GenBank/DDBJ databases">
        <title>The Natural Products Discovery Center: Release of the First 8490 Sequenced Strains for Exploring Actinobacteria Biosynthetic Diversity.</title>
        <authorList>
            <person name="Kalkreuter E."/>
            <person name="Kautsar S.A."/>
            <person name="Yang D."/>
            <person name="Bader C.D."/>
            <person name="Teijaro C.N."/>
            <person name="Fluegel L."/>
            <person name="Davis C.M."/>
            <person name="Simpson J.R."/>
            <person name="Lauterbach L."/>
            <person name="Steele A.D."/>
            <person name="Gui C."/>
            <person name="Meng S."/>
            <person name="Li G."/>
            <person name="Viehrig K."/>
            <person name="Ye F."/>
            <person name="Su P."/>
            <person name="Kiefer A.F."/>
            <person name="Nichols A."/>
            <person name="Cepeda A.J."/>
            <person name="Yan W."/>
            <person name="Fan B."/>
            <person name="Jiang Y."/>
            <person name="Adhikari A."/>
            <person name="Zheng C.-J."/>
            <person name="Schuster L."/>
            <person name="Cowan T.M."/>
            <person name="Smanski M.J."/>
            <person name="Chevrette M.G."/>
            <person name="De Carvalho L.P.S."/>
            <person name="Shen B."/>
        </authorList>
    </citation>
    <scope>NUCLEOTIDE SEQUENCE [LARGE SCALE GENOMIC DNA]</scope>
    <source>
        <strain evidence="14 15">NPDC048946</strain>
    </source>
</reference>
<evidence type="ECO:0000256" key="8">
    <source>
        <dbReference type="ARBA" id="ARBA00023012"/>
    </source>
</evidence>
<comment type="caution">
    <text evidence="14">The sequence shown here is derived from an EMBL/GenBank/DDBJ whole genome shotgun (WGS) entry which is preliminary data.</text>
</comment>
<keyword evidence="15" id="KW-1185">Reference proteome</keyword>
<keyword evidence="10" id="KW-0812">Transmembrane</keyword>
<keyword evidence="4" id="KW-0808">Transferase</keyword>
<feature type="transmembrane region" description="Helical" evidence="10">
    <location>
        <begin position="110"/>
        <end position="139"/>
    </location>
</feature>
<name>A0ABV3DU29_9ACTN</name>
<evidence type="ECO:0000256" key="1">
    <source>
        <dbReference type="ARBA" id="ARBA00000085"/>
    </source>
</evidence>
<dbReference type="Proteomes" id="UP001551482">
    <property type="component" value="Unassembled WGS sequence"/>
</dbReference>
<dbReference type="InterPro" id="IPR036890">
    <property type="entry name" value="HATPase_C_sf"/>
</dbReference>
<dbReference type="InterPro" id="IPR003594">
    <property type="entry name" value="HATPase_dom"/>
</dbReference>
<feature type="transmembrane region" description="Helical" evidence="10">
    <location>
        <begin position="46"/>
        <end position="63"/>
    </location>
</feature>
<evidence type="ECO:0000313" key="15">
    <source>
        <dbReference type="Proteomes" id="UP001551482"/>
    </source>
</evidence>
<evidence type="ECO:0000256" key="7">
    <source>
        <dbReference type="ARBA" id="ARBA00022840"/>
    </source>
</evidence>
<keyword evidence="10" id="KW-0472">Membrane</keyword>
<dbReference type="RefSeq" id="WP_358363164.1">
    <property type="nucleotide sequence ID" value="NZ_JBEZFP010000161.1"/>
</dbReference>
<evidence type="ECO:0000256" key="4">
    <source>
        <dbReference type="ARBA" id="ARBA00022679"/>
    </source>
</evidence>
<dbReference type="Pfam" id="PF07730">
    <property type="entry name" value="HisKA_3"/>
    <property type="match status" value="1"/>
</dbReference>
<evidence type="ECO:0000259" key="12">
    <source>
        <dbReference type="Pfam" id="PF07730"/>
    </source>
</evidence>
<dbReference type="PANTHER" id="PTHR24421">
    <property type="entry name" value="NITRATE/NITRITE SENSOR PROTEIN NARX-RELATED"/>
    <property type="match status" value="1"/>
</dbReference>
<keyword evidence="6 14" id="KW-0418">Kinase</keyword>
<evidence type="ECO:0000259" key="13">
    <source>
        <dbReference type="Pfam" id="PF23539"/>
    </source>
</evidence>
<dbReference type="EMBL" id="JBEZFP010000161">
    <property type="protein sequence ID" value="MEU8139221.1"/>
    <property type="molecule type" value="Genomic_DNA"/>
</dbReference>
<dbReference type="InterPro" id="IPR011712">
    <property type="entry name" value="Sig_transdc_His_kin_sub3_dim/P"/>
</dbReference>
<evidence type="ECO:0000313" key="14">
    <source>
        <dbReference type="EMBL" id="MEU8139221.1"/>
    </source>
</evidence>
<evidence type="ECO:0000256" key="9">
    <source>
        <dbReference type="SAM" id="MobiDB-lite"/>
    </source>
</evidence>
<feature type="domain" description="DUF7134" evidence="13">
    <location>
        <begin position="12"/>
        <end position="135"/>
    </location>
</feature>
<dbReference type="Gene3D" id="1.20.5.1930">
    <property type="match status" value="1"/>
</dbReference>
<keyword evidence="10" id="KW-1133">Transmembrane helix</keyword>
<keyword evidence="3" id="KW-0597">Phosphoprotein</keyword>
<evidence type="ECO:0000256" key="5">
    <source>
        <dbReference type="ARBA" id="ARBA00022741"/>
    </source>
</evidence>
<dbReference type="Pfam" id="PF23539">
    <property type="entry name" value="DUF7134"/>
    <property type="match status" value="1"/>
</dbReference>
<dbReference type="SUPFAM" id="SSF55874">
    <property type="entry name" value="ATPase domain of HSP90 chaperone/DNA topoisomerase II/histidine kinase"/>
    <property type="match status" value="1"/>
</dbReference>
<keyword evidence="8" id="KW-0902">Two-component regulatory system</keyword>
<evidence type="ECO:0000256" key="2">
    <source>
        <dbReference type="ARBA" id="ARBA00012438"/>
    </source>
</evidence>
<comment type="catalytic activity">
    <reaction evidence="1">
        <text>ATP + protein L-histidine = ADP + protein N-phospho-L-histidine.</text>
        <dbReference type="EC" id="2.7.13.3"/>
    </reaction>
</comment>
<feature type="region of interest" description="Disordered" evidence="9">
    <location>
        <begin position="324"/>
        <end position="362"/>
    </location>
</feature>
<protein>
    <recommendedName>
        <fullName evidence="2">histidine kinase</fullName>
        <ecNumber evidence="2">2.7.13.3</ecNumber>
    </recommendedName>
</protein>
<dbReference type="EC" id="2.7.13.3" evidence="2"/>
<feature type="transmembrane region" description="Helical" evidence="10">
    <location>
        <begin position="70"/>
        <end position="90"/>
    </location>
</feature>
<evidence type="ECO:0000256" key="6">
    <source>
        <dbReference type="ARBA" id="ARBA00022777"/>
    </source>
</evidence>
<keyword evidence="5" id="KW-0547">Nucleotide-binding</keyword>
<dbReference type="CDD" id="cd16917">
    <property type="entry name" value="HATPase_UhpB-NarQ-NarX-like"/>
    <property type="match status" value="1"/>
</dbReference>
<dbReference type="PANTHER" id="PTHR24421:SF10">
    <property type="entry name" value="NITRATE_NITRITE SENSOR PROTEIN NARQ"/>
    <property type="match status" value="1"/>
</dbReference>
<evidence type="ECO:0000256" key="10">
    <source>
        <dbReference type="SAM" id="Phobius"/>
    </source>
</evidence>
<dbReference type="InterPro" id="IPR050482">
    <property type="entry name" value="Sensor_HK_TwoCompSys"/>
</dbReference>
<accession>A0ABV3DU29</accession>
<dbReference type="Pfam" id="PF02518">
    <property type="entry name" value="HATPase_c"/>
    <property type="match status" value="1"/>
</dbReference>
<dbReference type="Gene3D" id="3.30.565.10">
    <property type="entry name" value="Histidine kinase-like ATPase, C-terminal domain"/>
    <property type="match status" value="1"/>
</dbReference>
<proteinExistence type="predicted"/>
<sequence>MNASLRFPRAVRRWFPAHRTQVFDIAVAAVTTGVEMGLMFEDAAPVAPAPALLALAGGAALLVRRHAPEAVLAFTCTIAAVLTVVGHHHPGGAPPLVALFTVAELRERRASLLALAATAVFLTAAGISAAPVAAGAWALGAYAQTRRRYTLALEERADHLERERTQLSLIAAHQERTAIARELHDIVAHSVTVTLLGVRGARDVLRTAPDLADDTLARVETNAEQSIAEMRRMLLALREPGRQEAALHPQPSLDQLAELVATYDAAGLPAHLEVSGHRRPLGGGVELSAYRIVEEALTNALKHARATRVAVHVGFGRTHLEVSVVNDGGHRSPPADSPPVADERPSRPARSPGVTPLPATGHGLVGMRERVAVLGGELDVRPEPDGGFRIAARLPIGGAA</sequence>
<evidence type="ECO:0000259" key="11">
    <source>
        <dbReference type="Pfam" id="PF02518"/>
    </source>
</evidence>
<feature type="transmembrane region" description="Helical" evidence="10">
    <location>
        <begin position="21"/>
        <end position="40"/>
    </location>
</feature>
<evidence type="ECO:0000256" key="3">
    <source>
        <dbReference type="ARBA" id="ARBA00022553"/>
    </source>
</evidence>
<keyword evidence="7" id="KW-0067">ATP-binding</keyword>
<feature type="domain" description="Signal transduction histidine kinase subgroup 3 dimerisation and phosphoacceptor" evidence="12">
    <location>
        <begin position="175"/>
        <end position="240"/>
    </location>
</feature>
<dbReference type="InterPro" id="IPR055558">
    <property type="entry name" value="DUF7134"/>
</dbReference>
<feature type="domain" description="Histidine kinase/HSP90-like ATPase" evidence="11">
    <location>
        <begin position="285"/>
        <end position="396"/>
    </location>
</feature>
<dbReference type="GO" id="GO:0016301">
    <property type="term" value="F:kinase activity"/>
    <property type="evidence" value="ECO:0007669"/>
    <property type="project" value="UniProtKB-KW"/>
</dbReference>
<gene>
    <name evidence="14" type="ORF">AB0C36_37705</name>
</gene>
<organism evidence="14 15">
    <name type="scientific">Streptodolium elevatio</name>
    <dbReference type="NCBI Taxonomy" id="3157996"/>
    <lineage>
        <taxon>Bacteria</taxon>
        <taxon>Bacillati</taxon>
        <taxon>Actinomycetota</taxon>
        <taxon>Actinomycetes</taxon>
        <taxon>Kitasatosporales</taxon>
        <taxon>Streptomycetaceae</taxon>
        <taxon>Streptodolium</taxon>
    </lineage>
</organism>